<name>A0ABY4N1N1_9MICO</name>
<protein>
    <submittedName>
        <fullName evidence="9">Acyltransferase</fullName>
    </submittedName>
</protein>
<keyword evidence="4 7" id="KW-0812">Transmembrane</keyword>
<evidence type="ECO:0000256" key="2">
    <source>
        <dbReference type="ARBA" id="ARBA00007400"/>
    </source>
</evidence>
<proteinExistence type="inferred from homology"/>
<feature type="transmembrane region" description="Helical" evidence="7">
    <location>
        <begin position="185"/>
        <end position="203"/>
    </location>
</feature>
<comment type="similarity">
    <text evidence="2">Belongs to the acyltransferase 3 family.</text>
</comment>
<comment type="subcellular location">
    <subcellularLocation>
        <location evidence="1">Cell membrane</location>
        <topology evidence="1">Multi-pass membrane protein</topology>
    </subcellularLocation>
</comment>
<dbReference type="PANTHER" id="PTHR40074">
    <property type="entry name" value="O-ACETYLTRANSFERASE WECH"/>
    <property type="match status" value="1"/>
</dbReference>
<dbReference type="RefSeq" id="WP_249477533.1">
    <property type="nucleotide sequence ID" value="NZ_CP097218.1"/>
</dbReference>
<reference evidence="9" key="1">
    <citation type="submission" date="2022-05" db="EMBL/GenBank/DDBJ databases">
        <title>Genomic analysis of Brachybacterium sp. CBA3104.</title>
        <authorList>
            <person name="Roh S.W."/>
            <person name="Kim Y.B."/>
            <person name="Kim Y."/>
        </authorList>
    </citation>
    <scope>NUCLEOTIDE SEQUENCE</scope>
    <source>
        <strain evidence="9">CBA3104</strain>
    </source>
</reference>
<evidence type="ECO:0000256" key="3">
    <source>
        <dbReference type="ARBA" id="ARBA00022475"/>
    </source>
</evidence>
<gene>
    <name evidence="9" type="ORF">M4486_12470</name>
</gene>
<evidence type="ECO:0000259" key="8">
    <source>
        <dbReference type="Pfam" id="PF01757"/>
    </source>
</evidence>
<keyword evidence="6 7" id="KW-0472">Membrane</keyword>
<keyword evidence="3" id="KW-1003">Cell membrane</keyword>
<feature type="transmembrane region" description="Helical" evidence="7">
    <location>
        <begin position="131"/>
        <end position="149"/>
    </location>
</feature>
<evidence type="ECO:0000313" key="9">
    <source>
        <dbReference type="EMBL" id="UQN28452.1"/>
    </source>
</evidence>
<sequence length="321" mass="35698">MPARVTWMDLYRGFAVVLVAAGHSMVPETNPVISHICIALSAYRIPALLFLSGVLLPRSLEKPTSVFLSGKLRRIVWPCVLWTAIMLGIFGIDNALHPRYWLLAEQPHTWYLDALVMFYLLGLLTRRIPPIVVALALLVVSLPVGMLGSPDDFPGMVWHRPWYGFFFFLGAALQPHLHRVIRAPWWIALIAAVFSVPWMVHVARLGGEANGGLLAALGSGVGLVVVLWAAPRVPRIAPVRALEWMGRNSIVIYLVHFPAMFAWHQMGFGAGGVLPYLLMFVLSVGAGVGAVLLRPWSRFLYEFPGAWRPRAESRTEMQPAR</sequence>
<evidence type="ECO:0000256" key="7">
    <source>
        <dbReference type="SAM" id="Phobius"/>
    </source>
</evidence>
<evidence type="ECO:0000256" key="4">
    <source>
        <dbReference type="ARBA" id="ARBA00022692"/>
    </source>
</evidence>
<feature type="transmembrane region" description="Helical" evidence="7">
    <location>
        <begin position="161"/>
        <end position="178"/>
    </location>
</feature>
<dbReference type="Pfam" id="PF01757">
    <property type="entry name" value="Acyl_transf_3"/>
    <property type="match status" value="1"/>
</dbReference>
<keyword evidence="10" id="KW-1185">Reference proteome</keyword>
<dbReference type="InterPro" id="IPR002656">
    <property type="entry name" value="Acyl_transf_3_dom"/>
</dbReference>
<organism evidence="9 10">
    <name type="scientific">Brachybacterium kimchii</name>
    <dbReference type="NCBI Taxonomy" id="2942909"/>
    <lineage>
        <taxon>Bacteria</taxon>
        <taxon>Bacillati</taxon>
        <taxon>Actinomycetota</taxon>
        <taxon>Actinomycetes</taxon>
        <taxon>Micrococcales</taxon>
        <taxon>Dermabacteraceae</taxon>
        <taxon>Brachybacterium</taxon>
    </lineage>
</organism>
<feature type="transmembrane region" description="Helical" evidence="7">
    <location>
        <begin position="250"/>
        <end position="267"/>
    </location>
</feature>
<dbReference type="PANTHER" id="PTHR40074:SF2">
    <property type="entry name" value="O-ACETYLTRANSFERASE WECH"/>
    <property type="match status" value="1"/>
</dbReference>
<feature type="transmembrane region" description="Helical" evidence="7">
    <location>
        <begin position="75"/>
        <end position="96"/>
    </location>
</feature>
<dbReference type="Proteomes" id="UP001055868">
    <property type="component" value="Chromosome"/>
</dbReference>
<dbReference type="GO" id="GO:0016746">
    <property type="term" value="F:acyltransferase activity"/>
    <property type="evidence" value="ECO:0007669"/>
    <property type="project" value="UniProtKB-KW"/>
</dbReference>
<evidence type="ECO:0000313" key="10">
    <source>
        <dbReference type="Proteomes" id="UP001055868"/>
    </source>
</evidence>
<keyword evidence="5 7" id="KW-1133">Transmembrane helix</keyword>
<dbReference type="EMBL" id="CP097218">
    <property type="protein sequence ID" value="UQN28452.1"/>
    <property type="molecule type" value="Genomic_DNA"/>
</dbReference>
<feature type="transmembrane region" description="Helical" evidence="7">
    <location>
        <begin position="273"/>
        <end position="293"/>
    </location>
</feature>
<keyword evidence="9" id="KW-0808">Transferase</keyword>
<feature type="domain" description="Acyltransferase 3" evidence="8">
    <location>
        <begin position="6"/>
        <end position="287"/>
    </location>
</feature>
<evidence type="ECO:0000256" key="5">
    <source>
        <dbReference type="ARBA" id="ARBA00022989"/>
    </source>
</evidence>
<evidence type="ECO:0000256" key="1">
    <source>
        <dbReference type="ARBA" id="ARBA00004651"/>
    </source>
</evidence>
<accession>A0ABY4N1N1</accession>
<feature type="transmembrane region" description="Helical" evidence="7">
    <location>
        <begin position="209"/>
        <end position="230"/>
    </location>
</feature>
<feature type="transmembrane region" description="Helical" evidence="7">
    <location>
        <begin position="108"/>
        <end position="124"/>
    </location>
</feature>
<feature type="transmembrane region" description="Helical" evidence="7">
    <location>
        <begin position="32"/>
        <end position="55"/>
    </location>
</feature>
<evidence type="ECO:0000256" key="6">
    <source>
        <dbReference type="ARBA" id="ARBA00023136"/>
    </source>
</evidence>
<keyword evidence="9" id="KW-0012">Acyltransferase</keyword>